<dbReference type="InterPro" id="IPR036397">
    <property type="entry name" value="RNaseH_sf"/>
</dbReference>
<dbReference type="GO" id="GO:0015074">
    <property type="term" value="P:DNA integration"/>
    <property type="evidence" value="ECO:0007669"/>
    <property type="project" value="InterPro"/>
</dbReference>
<dbReference type="Gene3D" id="3.30.420.10">
    <property type="entry name" value="Ribonuclease H-like superfamily/Ribonuclease H"/>
    <property type="match status" value="1"/>
</dbReference>
<dbReference type="AlphaFoldDB" id="D0GKG3"/>
<dbReference type="InterPro" id="IPR048020">
    <property type="entry name" value="Transpos_IS3"/>
</dbReference>
<dbReference type="InterPro" id="IPR050900">
    <property type="entry name" value="Transposase_IS3/IS150/IS904"/>
</dbReference>
<sequence length="281" mass="33792">HSKKFGLRWLLRRFDIYPNSYYNFLKNRKEQQIKKKDDIKSSIKEIYHSYNGILGHRMIQVLLFKLKNIKISKTTVHKYMNRELHLYSITRKKRPEYTQTKKHKIFDNLLRQNFRSSLPNTVWCTDFTYIRLVDGSFRYNCTIIDLYDRRVVVSITDKSITSELAIRALEKALNNLSKNRKKIILHSDQGSQFTSKKFVEYCEGHKIIQSMSKAGCPYDNAPMERYFNTLKSELLNHHHYKDEKKLYNSIEEFAYVWYNHVRPHSYNGYKTPYEARYNKVG</sequence>
<dbReference type="GO" id="GO:0003676">
    <property type="term" value="F:nucleic acid binding"/>
    <property type="evidence" value="ECO:0007669"/>
    <property type="project" value="InterPro"/>
</dbReference>
<gene>
    <name evidence="2" type="ORF">HMPREF0554_2437</name>
</gene>
<dbReference type="Pfam" id="PF00665">
    <property type="entry name" value="rve"/>
    <property type="match status" value="1"/>
</dbReference>
<dbReference type="PANTHER" id="PTHR46889:SF4">
    <property type="entry name" value="TRANSPOSASE INSO FOR INSERTION SEQUENCE ELEMENT IS911B-RELATED"/>
    <property type="match status" value="1"/>
</dbReference>
<dbReference type="InterPro" id="IPR001584">
    <property type="entry name" value="Integrase_cat-core"/>
</dbReference>
<protein>
    <submittedName>
        <fullName evidence="2">Integrase core domain protein</fullName>
    </submittedName>
</protein>
<dbReference type="eggNOG" id="COG2801">
    <property type="taxonomic scope" value="Bacteria"/>
</dbReference>
<evidence type="ECO:0000313" key="2">
    <source>
        <dbReference type="EMBL" id="EEY35418.1"/>
    </source>
</evidence>
<reference evidence="2 3" key="1">
    <citation type="submission" date="2009-10" db="EMBL/GenBank/DDBJ databases">
        <authorList>
            <person name="Harkins D.M."/>
            <person name="Madupu R."/>
            <person name="Durkin A.S."/>
            <person name="Torralba M."/>
            <person name="Methe B."/>
            <person name="Sutton G.G."/>
            <person name="Strausberg R.L."/>
            <person name="Nelson K.E."/>
        </authorList>
    </citation>
    <scope>NUCLEOTIDE SEQUENCE [LARGE SCALE GENOMIC DNA]</scope>
    <source>
        <strain evidence="2 3">F0264</strain>
    </source>
</reference>
<proteinExistence type="predicted"/>
<comment type="caution">
    <text evidence="2">The sequence shown here is derived from an EMBL/GenBank/DDBJ whole genome shotgun (WGS) entry which is preliminary data.</text>
</comment>
<dbReference type="RefSeq" id="WP_006806968.1">
    <property type="nucleotide sequence ID" value="NZ_ADAD01000079.1"/>
</dbReference>
<dbReference type="Proteomes" id="UP000004226">
    <property type="component" value="Unassembled WGS sequence"/>
</dbReference>
<evidence type="ECO:0000259" key="1">
    <source>
        <dbReference type="PROSITE" id="PS50994"/>
    </source>
</evidence>
<organism evidence="2 3">
    <name type="scientific">Pseudoleptotrichia goodfellowii F0264</name>
    <dbReference type="NCBI Taxonomy" id="596323"/>
    <lineage>
        <taxon>Bacteria</taxon>
        <taxon>Fusobacteriati</taxon>
        <taxon>Fusobacteriota</taxon>
        <taxon>Fusobacteriia</taxon>
        <taxon>Fusobacteriales</taxon>
        <taxon>Leptotrichiaceae</taxon>
        <taxon>Pseudoleptotrichia</taxon>
    </lineage>
</organism>
<dbReference type="PROSITE" id="PS50994">
    <property type="entry name" value="INTEGRASE"/>
    <property type="match status" value="1"/>
</dbReference>
<name>D0GKG3_9FUSO</name>
<dbReference type="NCBIfam" id="NF033516">
    <property type="entry name" value="transpos_IS3"/>
    <property type="match status" value="1"/>
</dbReference>
<dbReference type="InterPro" id="IPR012337">
    <property type="entry name" value="RNaseH-like_sf"/>
</dbReference>
<feature type="non-terminal residue" evidence="2">
    <location>
        <position position="1"/>
    </location>
</feature>
<keyword evidence="3" id="KW-1185">Reference proteome</keyword>
<accession>D0GKG3</accession>
<dbReference type="SUPFAM" id="SSF53098">
    <property type="entry name" value="Ribonuclease H-like"/>
    <property type="match status" value="1"/>
</dbReference>
<dbReference type="PANTHER" id="PTHR46889">
    <property type="entry name" value="TRANSPOSASE INSF FOR INSERTION SEQUENCE IS3B-RELATED"/>
    <property type="match status" value="1"/>
</dbReference>
<dbReference type="EMBL" id="ADAD01000079">
    <property type="protein sequence ID" value="EEY35418.1"/>
    <property type="molecule type" value="Genomic_DNA"/>
</dbReference>
<dbReference type="Pfam" id="PF13276">
    <property type="entry name" value="HTH_21"/>
    <property type="match status" value="1"/>
</dbReference>
<evidence type="ECO:0000313" key="3">
    <source>
        <dbReference type="Proteomes" id="UP000004226"/>
    </source>
</evidence>
<feature type="domain" description="Integrase catalytic" evidence="1">
    <location>
        <begin position="115"/>
        <end position="280"/>
    </location>
</feature>
<dbReference type="InterPro" id="IPR025948">
    <property type="entry name" value="HTH-like_dom"/>
</dbReference>